<dbReference type="EMBL" id="LS483346">
    <property type="protein sequence ID" value="SQF35375.1"/>
    <property type="molecule type" value="Genomic_DNA"/>
</dbReference>
<dbReference type="RefSeq" id="WP_002899817.1">
    <property type="nucleotide sequence ID" value="NZ_CP071413.1"/>
</dbReference>
<evidence type="ECO:0000313" key="2">
    <source>
        <dbReference type="Proteomes" id="UP000249623"/>
    </source>
</evidence>
<reference evidence="1 2" key="1">
    <citation type="submission" date="2018-06" db="EMBL/GenBank/DDBJ databases">
        <authorList>
            <consortium name="Pathogen Informatics"/>
            <person name="Doyle S."/>
        </authorList>
    </citation>
    <scope>NUCLEOTIDE SEQUENCE [LARGE SCALE GENOMIC DNA]</scope>
    <source>
        <strain evidence="1 2">NCTC11085</strain>
    </source>
</reference>
<accession>A0A2X3VD00</accession>
<gene>
    <name evidence="1" type="ORF">NCTC11085_01716</name>
</gene>
<proteinExistence type="predicted"/>
<sequence>MKIVKIASLVLLLLLIVILFPLNPYLAAFLAIISLGAAFLIRRK</sequence>
<organism evidence="1 2">
    <name type="scientific">Streptococcus sanguinis</name>
    <dbReference type="NCBI Taxonomy" id="1305"/>
    <lineage>
        <taxon>Bacteria</taxon>
        <taxon>Bacillati</taxon>
        <taxon>Bacillota</taxon>
        <taxon>Bacilli</taxon>
        <taxon>Lactobacillales</taxon>
        <taxon>Streptococcaceae</taxon>
        <taxon>Streptococcus</taxon>
    </lineage>
</organism>
<dbReference type="Proteomes" id="UP000249623">
    <property type="component" value="Chromosome 1"/>
</dbReference>
<protein>
    <submittedName>
        <fullName evidence="1">Uncharacterized protein</fullName>
    </submittedName>
</protein>
<evidence type="ECO:0000313" key="1">
    <source>
        <dbReference type="EMBL" id="SQF35375.1"/>
    </source>
</evidence>
<dbReference type="AlphaFoldDB" id="A0A2X3VD00"/>
<name>A0A2X3VD00_STRSA</name>